<dbReference type="Pfam" id="PF00172">
    <property type="entry name" value="Zn_clus"/>
    <property type="match status" value="1"/>
</dbReference>
<dbReference type="InterPro" id="IPR053157">
    <property type="entry name" value="Sterol_Uptake_Regulator"/>
</dbReference>
<dbReference type="GO" id="GO:0008270">
    <property type="term" value="F:zinc ion binding"/>
    <property type="evidence" value="ECO:0007669"/>
    <property type="project" value="InterPro"/>
</dbReference>
<protein>
    <recommendedName>
        <fullName evidence="3">Zn(2)-C6 fungal-type domain-containing protein</fullName>
    </recommendedName>
</protein>
<gene>
    <name evidence="4" type="ORF">QBC41DRAFT_345785</name>
</gene>
<dbReference type="PROSITE" id="PS00463">
    <property type="entry name" value="ZN2_CY6_FUNGAL_1"/>
    <property type="match status" value="1"/>
</dbReference>
<dbReference type="PANTHER" id="PTHR47784:SF9">
    <property type="entry name" value="ZN(II)2CYS6 TRANSCRIPTION FACTOR (EUROFUNG)"/>
    <property type="match status" value="1"/>
</dbReference>
<comment type="caution">
    <text evidence="4">The sequence shown here is derived from an EMBL/GenBank/DDBJ whole genome shotgun (WGS) entry which is preliminary data.</text>
</comment>
<dbReference type="CDD" id="cd00067">
    <property type="entry name" value="GAL4"/>
    <property type="match status" value="1"/>
</dbReference>
<dbReference type="AlphaFoldDB" id="A0AA39ZG92"/>
<dbReference type="Gene3D" id="4.10.240.10">
    <property type="entry name" value="Zn(2)-C6 fungal-type DNA-binding domain"/>
    <property type="match status" value="1"/>
</dbReference>
<dbReference type="InterPro" id="IPR001138">
    <property type="entry name" value="Zn2Cys6_DnaBD"/>
</dbReference>
<proteinExistence type="predicted"/>
<evidence type="ECO:0000313" key="5">
    <source>
        <dbReference type="Proteomes" id="UP001174997"/>
    </source>
</evidence>
<dbReference type="InterPro" id="IPR036864">
    <property type="entry name" value="Zn2-C6_fun-type_DNA-bd_sf"/>
</dbReference>
<accession>A0AA39ZG92</accession>
<keyword evidence="1" id="KW-0539">Nucleus</keyword>
<name>A0AA39ZG92_9PEZI</name>
<dbReference type="PROSITE" id="PS50048">
    <property type="entry name" value="ZN2_CY6_FUNGAL_2"/>
    <property type="match status" value="1"/>
</dbReference>
<dbReference type="GO" id="GO:0001228">
    <property type="term" value="F:DNA-binding transcription activator activity, RNA polymerase II-specific"/>
    <property type="evidence" value="ECO:0007669"/>
    <property type="project" value="TreeGrafter"/>
</dbReference>
<dbReference type="Proteomes" id="UP001174997">
    <property type="component" value="Unassembled WGS sequence"/>
</dbReference>
<feature type="region of interest" description="Disordered" evidence="2">
    <location>
        <begin position="1"/>
        <end position="33"/>
    </location>
</feature>
<dbReference type="SUPFAM" id="SSF57701">
    <property type="entry name" value="Zn2/Cys6 DNA-binding domain"/>
    <property type="match status" value="1"/>
</dbReference>
<sequence length="458" mass="51667">MSSTNIASAKTGGIVKQKPASVTDTSSRKRKAHTKSRHGCINCKLRHIKCDESKPICNNCTTFRVSCTYDRALKSSEALALQPWSEQVFPLAIAKETHLINVSLATASLSLNRQVLTMLNDHIRQSDSQAGKNRFLFKDQHLRYLNQFHEKTILSLKMNHKLDLYRRESVRLAIQEPFLLHLILTVTLMHERMVTSPLTTNPPSVQELYHHAAGSSQLNQLLSNRPSDLSRVQKDAMFMGTILLAYTSFAQLDLALPLTSHWPFVSSPHDLDWLKICSGKRVVQELADTHAADSALRDVSHEFVLSGPAARVELLPEEEAIAQLPGSLRRLLRLDHAGASARTNAYYDAGVVVGRVLPLEVSEDNLLVCLVLVSFLPARFREMLEEKDAKALLLFAWYHAKVGQFGRWWMWRRAAIEGMAIVTYLERYHGGMVSENEELLGYPKKWCGREVMVNEGMT</sequence>
<reference evidence="4" key="1">
    <citation type="submission" date="2023-06" db="EMBL/GenBank/DDBJ databases">
        <title>Genome-scale phylogeny and comparative genomics of the fungal order Sordariales.</title>
        <authorList>
            <consortium name="Lawrence Berkeley National Laboratory"/>
            <person name="Hensen N."/>
            <person name="Bonometti L."/>
            <person name="Westerberg I."/>
            <person name="Brannstrom I.O."/>
            <person name="Guillou S."/>
            <person name="Cros-Aarteil S."/>
            <person name="Calhoun S."/>
            <person name="Haridas S."/>
            <person name="Kuo A."/>
            <person name="Mondo S."/>
            <person name="Pangilinan J."/>
            <person name="Riley R."/>
            <person name="Labutti K."/>
            <person name="Andreopoulos B."/>
            <person name="Lipzen A."/>
            <person name="Chen C."/>
            <person name="Yanf M."/>
            <person name="Daum C."/>
            <person name="Ng V."/>
            <person name="Clum A."/>
            <person name="Steindorff A."/>
            <person name="Ohm R."/>
            <person name="Martin F."/>
            <person name="Silar P."/>
            <person name="Natvig D."/>
            <person name="Lalanne C."/>
            <person name="Gautier V."/>
            <person name="Ament-Velasquez S.L."/>
            <person name="Kruys A."/>
            <person name="Hutchinson M.I."/>
            <person name="Powell A.J."/>
            <person name="Barry K."/>
            <person name="Miller A.N."/>
            <person name="Grigoriev I.V."/>
            <person name="Debuchy R."/>
            <person name="Gladieux P."/>
            <person name="Thoren M.H."/>
            <person name="Johannesson H."/>
        </authorList>
    </citation>
    <scope>NUCLEOTIDE SEQUENCE</scope>
    <source>
        <strain evidence="4">CBS 307.81</strain>
    </source>
</reference>
<keyword evidence="5" id="KW-1185">Reference proteome</keyword>
<dbReference type="SMART" id="SM00066">
    <property type="entry name" value="GAL4"/>
    <property type="match status" value="1"/>
</dbReference>
<evidence type="ECO:0000259" key="3">
    <source>
        <dbReference type="PROSITE" id="PS50048"/>
    </source>
</evidence>
<dbReference type="PANTHER" id="PTHR47784">
    <property type="entry name" value="STEROL UPTAKE CONTROL PROTEIN 2"/>
    <property type="match status" value="1"/>
</dbReference>
<dbReference type="EMBL" id="JAULSY010000035">
    <property type="protein sequence ID" value="KAK0670097.1"/>
    <property type="molecule type" value="Genomic_DNA"/>
</dbReference>
<organism evidence="4 5">
    <name type="scientific">Cercophora samala</name>
    <dbReference type="NCBI Taxonomy" id="330535"/>
    <lineage>
        <taxon>Eukaryota</taxon>
        <taxon>Fungi</taxon>
        <taxon>Dikarya</taxon>
        <taxon>Ascomycota</taxon>
        <taxon>Pezizomycotina</taxon>
        <taxon>Sordariomycetes</taxon>
        <taxon>Sordariomycetidae</taxon>
        <taxon>Sordariales</taxon>
        <taxon>Lasiosphaeriaceae</taxon>
        <taxon>Cercophora</taxon>
    </lineage>
</organism>
<feature type="domain" description="Zn(2)-C6 fungal-type" evidence="3">
    <location>
        <begin position="39"/>
        <end position="69"/>
    </location>
</feature>
<evidence type="ECO:0000256" key="2">
    <source>
        <dbReference type="SAM" id="MobiDB-lite"/>
    </source>
</evidence>
<evidence type="ECO:0000313" key="4">
    <source>
        <dbReference type="EMBL" id="KAK0670097.1"/>
    </source>
</evidence>
<evidence type="ECO:0000256" key="1">
    <source>
        <dbReference type="ARBA" id="ARBA00023242"/>
    </source>
</evidence>